<keyword evidence="2" id="KW-1185">Reference proteome</keyword>
<protein>
    <submittedName>
        <fullName evidence="3">Lysosomal acid lipase/cholesteryl ester hydrolase-like</fullName>
    </submittedName>
</protein>
<dbReference type="Gene3D" id="3.40.50.1820">
    <property type="entry name" value="alpha/beta hydrolase"/>
    <property type="match status" value="1"/>
</dbReference>
<name>A0ABM5FVC4_9SAUR</name>
<gene>
    <name evidence="3" type="primary">LOC110083107</name>
</gene>
<evidence type="ECO:0000313" key="2">
    <source>
        <dbReference type="Proteomes" id="UP001652642"/>
    </source>
</evidence>
<evidence type="ECO:0000259" key="1">
    <source>
        <dbReference type="Pfam" id="PF04083"/>
    </source>
</evidence>
<dbReference type="SUPFAM" id="SSF53474">
    <property type="entry name" value="alpha/beta-Hydrolases"/>
    <property type="match status" value="1"/>
</dbReference>
<accession>A0ABM5FVC4</accession>
<dbReference type="RefSeq" id="XP_072849362.1">
    <property type="nucleotide sequence ID" value="XM_072993261.1"/>
</dbReference>
<sequence>MDKSQIFESQHYHLQDSGTHAIQQKQGCLLQSSCGIGGESANAREMKEDPGGAKKQTPDISYGTTLLFYLFHYRSHIWLVLAAANLIQQAVNSEEFIIRRHLNPQEFMTVNEILHYWGYPSEEYQILTEDGYYLTANRIPYGRNNPVKPGLRPAVLLVPGLVIEGREIIANLPNNSLGFVLADAGYDVWIINNRGTTWSRKHQNLTIDQEEFWDFTFHEMAIYDLPATMNFILQKTHQEGLYIIGHSQGASLGFITFTVMPQLAKKVKLLMCLAPGYTFVGMKGPLSVLLSLPEGLIRLIWGNKEFCPVSNRLKLLNAKLCSYAIIDKLCLHIIFICAGYNEKNLNVSRADVYFGIYPDYSSVKTIIHWGQIAKSKEFKYFDYGSKNEAIYNMSTPPFYRIEDMAVPTAVWSGGKDIIEDKKDIKRLLPRITHLVFYKNIPSWQHLDFIWGLDAPESLYTDMLCLMQKFK</sequence>
<evidence type="ECO:0000313" key="3">
    <source>
        <dbReference type="RefSeq" id="XP_072849362.1"/>
    </source>
</evidence>
<dbReference type="GeneID" id="110083107"/>
<organism evidence="2 3">
    <name type="scientific">Pogona vitticeps</name>
    <name type="common">central bearded dragon</name>
    <dbReference type="NCBI Taxonomy" id="103695"/>
    <lineage>
        <taxon>Eukaryota</taxon>
        <taxon>Metazoa</taxon>
        <taxon>Chordata</taxon>
        <taxon>Craniata</taxon>
        <taxon>Vertebrata</taxon>
        <taxon>Euteleostomi</taxon>
        <taxon>Lepidosauria</taxon>
        <taxon>Squamata</taxon>
        <taxon>Bifurcata</taxon>
        <taxon>Unidentata</taxon>
        <taxon>Episquamata</taxon>
        <taxon>Toxicofera</taxon>
        <taxon>Iguania</taxon>
        <taxon>Acrodonta</taxon>
        <taxon>Agamidae</taxon>
        <taxon>Amphibolurinae</taxon>
        <taxon>Pogona</taxon>
    </lineage>
</organism>
<dbReference type="InterPro" id="IPR006693">
    <property type="entry name" value="AB_hydrolase_lipase"/>
</dbReference>
<dbReference type="PANTHER" id="PTHR11005">
    <property type="entry name" value="LYSOSOMAL ACID LIPASE-RELATED"/>
    <property type="match status" value="1"/>
</dbReference>
<proteinExistence type="predicted"/>
<feature type="domain" description="Partial AB-hydrolase lipase" evidence="1">
    <location>
        <begin position="110"/>
        <end position="163"/>
    </location>
</feature>
<reference evidence="3" key="1">
    <citation type="submission" date="2025-08" db="UniProtKB">
        <authorList>
            <consortium name="RefSeq"/>
        </authorList>
    </citation>
    <scope>IDENTIFICATION</scope>
</reference>
<dbReference type="Pfam" id="PF04083">
    <property type="entry name" value="Abhydro_lipase"/>
    <property type="match status" value="1"/>
</dbReference>
<dbReference type="Proteomes" id="UP001652642">
    <property type="component" value="Chromosome 3"/>
</dbReference>
<dbReference type="InterPro" id="IPR029058">
    <property type="entry name" value="AB_hydrolase_fold"/>
</dbReference>